<dbReference type="Proteomes" id="UP000535491">
    <property type="component" value="Unassembled WGS sequence"/>
</dbReference>
<accession>A0A7W1WR30</accession>
<dbReference type="InterPro" id="IPR039373">
    <property type="entry name" value="Peptidase_M28B"/>
</dbReference>
<protein>
    <submittedName>
        <fullName evidence="3">M28 family peptidase</fullName>
    </submittedName>
</protein>
<dbReference type="Gene3D" id="3.40.630.10">
    <property type="entry name" value="Zn peptidases"/>
    <property type="match status" value="1"/>
</dbReference>
<dbReference type="PANTHER" id="PTHR10404:SF46">
    <property type="entry name" value="VACUOLAR PROTEIN SORTING-ASSOCIATED PROTEIN 70"/>
    <property type="match status" value="1"/>
</dbReference>
<feature type="domain" description="Peptidase M28" evidence="2">
    <location>
        <begin position="217"/>
        <end position="417"/>
    </location>
</feature>
<dbReference type="RefSeq" id="WP_181751559.1">
    <property type="nucleotide sequence ID" value="NZ_JACEIQ010000006.1"/>
</dbReference>
<sequence>MKYEFCKREQELMAEVSEARLLEYTQHVAAEVRLSGTPEEKRAFLYVKKTLEEFGLSTDLMYSDAYISLPGKAQLRVAGVEYRCITHAMAIPTDAAGLEAELVYLGKGSPQDYREADAAGKIVLLDGLAIPGAVKQAQEAGAAGAVFINAAYTHEMIVSPVWGNPTPETFSLLPKIPVVSVNRADGDRIKAALQSKGTTKVWMKTQVDTGWRKIPTLVAEIRGNVEPEKFVMFSGHIDSWHYGAMDNGSANATMLEVARILAKHRDKLRRTLRLAFWSGHSHGRYAGSAWYCDTHWEELYDNCVLHINIDSVGGKGAVVLGEANCMAETKSLAERSVGLIAGQEFYGSRFGRAGDQSFWGTGTPSLFMGLSEQARSDDPAAQAFALLFGDGRAGGFGWWWHTTEDTPDKLDPRYLVRDCKVYLDVVYNACSQALLPLDQRAAVEELIGYLKQYQEKAGERLDLTAALERAGRLKEVVAQFYACLEQGNSLSAEQLQVANETMMRLSRILVPLNYVRGSIFDHDLAMKQAPLPALAEIDRLAEAQAGSDEYYQLRTVLIRRVNRVNFALREAIAETEAALDQLQKL</sequence>
<evidence type="ECO:0000313" key="4">
    <source>
        <dbReference type="Proteomes" id="UP000535491"/>
    </source>
</evidence>
<dbReference type="Pfam" id="PF04389">
    <property type="entry name" value="Peptidase_M28"/>
    <property type="match status" value="1"/>
</dbReference>
<dbReference type="Gene3D" id="3.50.30.30">
    <property type="match status" value="1"/>
</dbReference>
<organism evidence="3 4">
    <name type="scientific">Paenactinomyces guangxiensis</name>
    <dbReference type="NCBI Taxonomy" id="1490290"/>
    <lineage>
        <taxon>Bacteria</taxon>
        <taxon>Bacillati</taxon>
        <taxon>Bacillota</taxon>
        <taxon>Bacilli</taxon>
        <taxon>Bacillales</taxon>
        <taxon>Thermoactinomycetaceae</taxon>
        <taxon>Paenactinomyces</taxon>
    </lineage>
</organism>
<gene>
    <name evidence="3" type="ORF">H1191_08385</name>
</gene>
<evidence type="ECO:0000313" key="3">
    <source>
        <dbReference type="EMBL" id="MBA4494321.1"/>
    </source>
</evidence>
<dbReference type="Pfam" id="PF02225">
    <property type="entry name" value="PA"/>
    <property type="match status" value="1"/>
</dbReference>
<comment type="caution">
    <text evidence="3">The sequence shown here is derived from an EMBL/GenBank/DDBJ whole genome shotgun (WGS) entry which is preliminary data.</text>
</comment>
<dbReference type="InterPro" id="IPR003137">
    <property type="entry name" value="PA_domain"/>
</dbReference>
<dbReference type="EMBL" id="JACEIQ010000006">
    <property type="protein sequence ID" value="MBA4494321.1"/>
    <property type="molecule type" value="Genomic_DNA"/>
</dbReference>
<feature type="domain" description="PA" evidence="1">
    <location>
        <begin position="99"/>
        <end position="189"/>
    </location>
</feature>
<dbReference type="AlphaFoldDB" id="A0A7W1WR30"/>
<reference evidence="3 4" key="1">
    <citation type="submission" date="2020-07" db="EMBL/GenBank/DDBJ databases">
        <authorList>
            <person name="Feng H."/>
        </authorList>
    </citation>
    <scope>NUCLEOTIDE SEQUENCE [LARGE SCALE GENOMIC DNA]</scope>
    <source>
        <strain evidence="4">s-10</strain>
    </source>
</reference>
<dbReference type="GO" id="GO:0004180">
    <property type="term" value="F:carboxypeptidase activity"/>
    <property type="evidence" value="ECO:0007669"/>
    <property type="project" value="TreeGrafter"/>
</dbReference>
<proteinExistence type="predicted"/>
<dbReference type="PANTHER" id="PTHR10404">
    <property type="entry name" value="N-ACETYLATED-ALPHA-LINKED ACIDIC DIPEPTIDASE"/>
    <property type="match status" value="1"/>
</dbReference>
<dbReference type="SUPFAM" id="SSF52025">
    <property type="entry name" value="PA domain"/>
    <property type="match status" value="1"/>
</dbReference>
<name>A0A7W1WR30_9BACL</name>
<evidence type="ECO:0000259" key="2">
    <source>
        <dbReference type="Pfam" id="PF04389"/>
    </source>
</evidence>
<keyword evidence="4" id="KW-1185">Reference proteome</keyword>
<dbReference type="SUPFAM" id="SSF53187">
    <property type="entry name" value="Zn-dependent exopeptidases"/>
    <property type="match status" value="1"/>
</dbReference>
<dbReference type="InterPro" id="IPR007484">
    <property type="entry name" value="Peptidase_M28"/>
</dbReference>
<dbReference type="InterPro" id="IPR046450">
    <property type="entry name" value="PA_dom_sf"/>
</dbReference>
<evidence type="ECO:0000259" key="1">
    <source>
        <dbReference type="Pfam" id="PF02225"/>
    </source>
</evidence>